<reference evidence="3 4" key="1">
    <citation type="journal article" date="2007" name="Proc. Natl. Acad. Sci. U.S.A.">
        <title>The tiny eukaryote Ostreococcus provides genomic insights into the paradox of plankton speciation.</title>
        <authorList>
            <person name="Palenik B."/>
            <person name="Grimwood J."/>
            <person name="Aerts A."/>
            <person name="Rouze P."/>
            <person name="Salamov A."/>
            <person name="Putnam N."/>
            <person name="Dupont C."/>
            <person name="Jorgensen R."/>
            <person name="Derelle E."/>
            <person name="Rombauts S."/>
            <person name="Zhou K."/>
            <person name="Otillar R."/>
            <person name="Merchant S.S."/>
            <person name="Podell S."/>
            <person name="Gaasterland T."/>
            <person name="Napoli C."/>
            <person name="Gendler K."/>
            <person name="Manuell A."/>
            <person name="Tai V."/>
            <person name="Vallon O."/>
            <person name="Piganeau G."/>
            <person name="Jancek S."/>
            <person name="Heijde M."/>
            <person name="Jabbari K."/>
            <person name="Bowler C."/>
            <person name="Lohr M."/>
            <person name="Robbens S."/>
            <person name="Werner G."/>
            <person name="Dubchak I."/>
            <person name="Pazour G.J."/>
            <person name="Ren Q."/>
            <person name="Paulsen I."/>
            <person name="Delwiche C."/>
            <person name="Schmutz J."/>
            <person name="Rokhsar D."/>
            <person name="Van de Peer Y."/>
            <person name="Moreau H."/>
            <person name="Grigoriev I.V."/>
        </authorList>
    </citation>
    <scope>NUCLEOTIDE SEQUENCE [LARGE SCALE GENOMIC DNA]</scope>
    <source>
        <strain evidence="3 4">CCE9901</strain>
    </source>
</reference>
<organism evidence="3 4">
    <name type="scientific">Ostreococcus lucimarinus (strain CCE9901)</name>
    <dbReference type="NCBI Taxonomy" id="436017"/>
    <lineage>
        <taxon>Eukaryota</taxon>
        <taxon>Viridiplantae</taxon>
        <taxon>Chlorophyta</taxon>
        <taxon>Mamiellophyceae</taxon>
        <taxon>Mamiellales</taxon>
        <taxon>Bathycoccaceae</taxon>
        <taxon>Ostreococcus</taxon>
    </lineage>
</organism>
<dbReference type="OMA" id="MPRMRIG"/>
<dbReference type="EMBL" id="CP000600">
    <property type="protein sequence ID" value="ABP00821.1"/>
    <property type="molecule type" value="Genomic_DNA"/>
</dbReference>
<gene>
    <name evidence="3" type="primary">FBP14-2</name>
    <name evidence="3" type="ORF">OSTLU_29389</name>
</gene>
<dbReference type="PROSITE" id="PS50059">
    <property type="entry name" value="FKBP_PPIASE"/>
    <property type="match status" value="1"/>
</dbReference>
<protein>
    <recommendedName>
        <fullName evidence="1">peptidylprolyl isomerase</fullName>
        <ecNumber evidence="1">5.2.1.8</ecNumber>
    </recommendedName>
</protein>
<dbReference type="Proteomes" id="UP000001568">
    <property type="component" value="Chromosome 20"/>
</dbReference>
<dbReference type="Gramene" id="ABP00821">
    <property type="protein sequence ID" value="ABP00821"/>
    <property type="gene ID" value="OSTLU_29389"/>
</dbReference>
<dbReference type="GeneID" id="5006725"/>
<proteinExistence type="predicted"/>
<evidence type="ECO:0000313" key="4">
    <source>
        <dbReference type="Proteomes" id="UP000001568"/>
    </source>
</evidence>
<dbReference type="Gene3D" id="3.10.50.40">
    <property type="match status" value="1"/>
</dbReference>
<dbReference type="InterPro" id="IPR046357">
    <property type="entry name" value="PPIase_dom_sf"/>
</dbReference>
<dbReference type="Pfam" id="PF00254">
    <property type="entry name" value="FKBP_C"/>
    <property type="match status" value="1"/>
</dbReference>
<name>A4SAV2_OSTLU</name>
<dbReference type="EC" id="5.2.1.8" evidence="1"/>
<accession>A4SAV2</accession>
<feature type="domain" description="PPIase FKBP-type" evidence="2">
    <location>
        <begin position="55"/>
        <end position="177"/>
    </location>
</feature>
<keyword evidence="1 3" id="KW-0413">Isomerase</keyword>
<dbReference type="AlphaFoldDB" id="A4SAV2"/>
<dbReference type="HOGENOM" id="CLU_1654494_0_0_1"/>
<keyword evidence="4" id="KW-1185">Reference proteome</keyword>
<dbReference type="InterPro" id="IPR001179">
    <property type="entry name" value="PPIase_FKBP_dom"/>
</dbReference>
<evidence type="ECO:0000313" key="3">
    <source>
        <dbReference type="EMBL" id="ABP00821.1"/>
    </source>
</evidence>
<dbReference type="eggNOG" id="KOG0549">
    <property type="taxonomic scope" value="Eukaryota"/>
</dbReference>
<keyword evidence="1" id="KW-0697">Rotamase</keyword>
<comment type="catalytic activity">
    <reaction evidence="1">
        <text>[protein]-peptidylproline (omega=180) = [protein]-peptidylproline (omega=0)</text>
        <dbReference type="Rhea" id="RHEA:16237"/>
        <dbReference type="Rhea" id="RHEA-COMP:10747"/>
        <dbReference type="Rhea" id="RHEA-COMP:10748"/>
        <dbReference type="ChEBI" id="CHEBI:83833"/>
        <dbReference type="ChEBI" id="CHEBI:83834"/>
        <dbReference type="EC" id="5.2.1.8"/>
    </reaction>
</comment>
<sequence length="177" mass="18885">MLARRDALLSAALSAGALARPRRARAAPAPTFAPTRDGVRFRDARVGDGPEVFAHDAVVILFTARVLPSDDGALDRRRAGDTFDPFVVGGAGASASKGFKLEIGSATNDIPEGWARAFEGDGDAMPRMRIGGKRIVRIPPSLAYGERGHHCRDGVRGACEVNPGESVEIDFEILRYT</sequence>
<dbReference type="GO" id="GO:0003755">
    <property type="term" value="F:peptidyl-prolyl cis-trans isomerase activity"/>
    <property type="evidence" value="ECO:0007669"/>
    <property type="project" value="UniProtKB-KW"/>
</dbReference>
<evidence type="ECO:0000259" key="2">
    <source>
        <dbReference type="PROSITE" id="PS50059"/>
    </source>
</evidence>
<dbReference type="OrthoDB" id="1902587at2759"/>
<evidence type="ECO:0000256" key="1">
    <source>
        <dbReference type="PROSITE-ProRule" id="PRU00277"/>
    </source>
</evidence>
<dbReference type="STRING" id="436017.A4SAV2"/>
<dbReference type="SUPFAM" id="SSF54534">
    <property type="entry name" value="FKBP-like"/>
    <property type="match status" value="1"/>
</dbReference>
<dbReference type="KEGG" id="olu:OSTLU_29389"/>
<dbReference type="RefSeq" id="XP_001422504.1">
    <property type="nucleotide sequence ID" value="XM_001422467.1"/>
</dbReference>